<feature type="transmembrane region" description="Helical" evidence="7">
    <location>
        <begin position="16"/>
        <end position="42"/>
    </location>
</feature>
<feature type="transmembrane region" description="Helical" evidence="7">
    <location>
        <begin position="369"/>
        <end position="392"/>
    </location>
</feature>
<keyword evidence="5 7" id="KW-1133">Transmembrane helix</keyword>
<dbReference type="Proteomes" id="UP000198327">
    <property type="component" value="Unassembled WGS sequence"/>
</dbReference>
<dbReference type="GO" id="GO:0022857">
    <property type="term" value="F:transmembrane transporter activity"/>
    <property type="evidence" value="ECO:0007669"/>
    <property type="project" value="InterPro"/>
</dbReference>
<comment type="subcellular location">
    <subcellularLocation>
        <location evidence="1">Cell membrane</location>
        <topology evidence="1">Multi-pass membrane protein</topology>
    </subcellularLocation>
</comment>
<keyword evidence="6 7" id="KW-0472">Membrane</keyword>
<dbReference type="InterPro" id="IPR011701">
    <property type="entry name" value="MFS"/>
</dbReference>
<dbReference type="PANTHER" id="PTHR43045:SF1">
    <property type="entry name" value="SHIKIMATE TRANSPORTER"/>
    <property type="match status" value="1"/>
</dbReference>
<keyword evidence="10" id="KW-1185">Reference proteome</keyword>
<evidence type="ECO:0000256" key="4">
    <source>
        <dbReference type="ARBA" id="ARBA00022692"/>
    </source>
</evidence>
<evidence type="ECO:0000313" key="10">
    <source>
        <dbReference type="Proteomes" id="UP000198327"/>
    </source>
</evidence>
<feature type="transmembrane region" description="Helical" evidence="7">
    <location>
        <begin position="277"/>
        <end position="298"/>
    </location>
</feature>
<reference evidence="10" key="1">
    <citation type="submission" date="2017-06" db="EMBL/GenBank/DDBJ databases">
        <authorList>
            <person name="Varghese N."/>
            <person name="Submissions S."/>
        </authorList>
    </citation>
    <scope>NUCLEOTIDE SEQUENCE [LARGE SCALE GENOMIC DNA]</scope>
    <source>
        <strain evidence="10">JCM 23211</strain>
    </source>
</reference>
<evidence type="ECO:0000256" key="1">
    <source>
        <dbReference type="ARBA" id="ARBA00004651"/>
    </source>
</evidence>
<evidence type="ECO:0000256" key="3">
    <source>
        <dbReference type="ARBA" id="ARBA00022475"/>
    </source>
</evidence>
<keyword evidence="2" id="KW-0813">Transport</keyword>
<feature type="domain" description="Major facilitator superfamily (MFS) profile" evidence="8">
    <location>
        <begin position="16"/>
        <end position="424"/>
    </location>
</feature>
<feature type="transmembrane region" description="Helical" evidence="7">
    <location>
        <begin position="54"/>
        <end position="77"/>
    </location>
</feature>
<evidence type="ECO:0000256" key="6">
    <source>
        <dbReference type="ARBA" id="ARBA00023136"/>
    </source>
</evidence>
<dbReference type="InterPro" id="IPR020846">
    <property type="entry name" value="MFS_dom"/>
</dbReference>
<feature type="transmembrane region" description="Helical" evidence="7">
    <location>
        <begin position="187"/>
        <end position="206"/>
    </location>
</feature>
<evidence type="ECO:0000256" key="2">
    <source>
        <dbReference type="ARBA" id="ARBA00022448"/>
    </source>
</evidence>
<dbReference type="Pfam" id="PF07690">
    <property type="entry name" value="MFS_1"/>
    <property type="match status" value="1"/>
</dbReference>
<dbReference type="CDD" id="cd17369">
    <property type="entry name" value="MFS_ShiA_like"/>
    <property type="match status" value="1"/>
</dbReference>
<evidence type="ECO:0000256" key="7">
    <source>
        <dbReference type="SAM" id="Phobius"/>
    </source>
</evidence>
<name>A0A239M2D3_9NOCA</name>
<accession>A0A239M2D3</accession>
<feature type="transmembrane region" description="Helical" evidence="7">
    <location>
        <begin position="330"/>
        <end position="348"/>
    </location>
</feature>
<protein>
    <submittedName>
        <fullName evidence="9">Predicted arabinose efflux permease, MFS family</fullName>
    </submittedName>
</protein>
<feature type="transmembrane region" description="Helical" evidence="7">
    <location>
        <begin position="305"/>
        <end position="324"/>
    </location>
</feature>
<sequence>MNDTVTPNSTSMQRRAALAGFAASTIELYDFLLYSTMAALVFNEVFFPTYSSGAGLLASFATLAVGFLARPLGSILLGRLGDRIGRQRTLVFSLSLMAAASLGIGVLPTYEQIGVFAPLLLVIFRMLQGLALGGEWAGAALTLVEHAKPGRRYMMGSIVQMGAFGIVLATLATSISSSISGDNFLTWGWRLPFLFSIVLFGLTYWIRRQITDSAEFVKAKSVATTKPSLGSILRNHWRPIALGTGVAAAGNVVYYTISTFGLSYAVNDGGLPRTSVLNALMIASVIYTACIGGAGWFADKFGPRAVLLTGITAAVVISTFFFTLLDQGSVVIVGIAFTLYLALAHAPIQAPQAGVFSDQFPPLARYTGVALTQALPTTIIGGTAPFVAQLLMNTTGSTWAITGYIVVVSVVAFACTFALTRASKWKSVKAEASNPTTHAR</sequence>
<dbReference type="InterPro" id="IPR036259">
    <property type="entry name" value="MFS_trans_sf"/>
</dbReference>
<evidence type="ECO:0000313" key="9">
    <source>
        <dbReference type="EMBL" id="SNT36243.1"/>
    </source>
</evidence>
<keyword evidence="3" id="KW-1003">Cell membrane</keyword>
<dbReference type="AlphaFoldDB" id="A0A239M2D3"/>
<proteinExistence type="predicted"/>
<evidence type="ECO:0000259" key="8">
    <source>
        <dbReference type="PROSITE" id="PS50850"/>
    </source>
</evidence>
<feature type="transmembrane region" description="Helical" evidence="7">
    <location>
        <begin position="240"/>
        <end position="257"/>
    </location>
</feature>
<feature type="transmembrane region" description="Helical" evidence="7">
    <location>
        <begin position="89"/>
        <end position="107"/>
    </location>
</feature>
<dbReference type="GO" id="GO:0005886">
    <property type="term" value="C:plasma membrane"/>
    <property type="evidence" value="ECO:0007669"/>
    <property type="project" value="UniProtKB-SubCell"/>
</dbReference>
<dbReference type="Gene3D" id="1.20.1250.20">
    <property type="entry name" value="MFS general substrate transporter like domains"/>
    <property type="match status" value="2"/>
</dbReference>
<dbReference type="PANTHER" id="PTHR43045">
    <property type="entry name" value="SHIKIMATE TRANSPORTER"/>
    <property type="match status" value="1"/>
</dbReference>
<gene>
    <name evidence="9" type="ORF">SAMN05421642_11575</name>
</gene>
<dbReference type="RefSeq" id="WP_245866022.1">
    <property type="nucleotide sequence ID" value="NZ_FZOW01000015.1"/>
</dbReference>
<keyword evidence="4 7" id="KW-0812">Transmembrane</keyword>
<feature type="transmembrane region" description="Helical" evidence="7">
    <location>
        <begin position="398"/>
        <end position="419"/>
    </location>
</feature>
<organism evidence="9 10">
    <name type="scientific">Rhodococcoides kyotonense</name>
    <dbReference type="NCBI Taxonomy" id="398843"/>
    <lineage>
        <taxon>Bacteria</taxon>
        <taxon>Bacillati</taxon>
        <taxon>Actinomycetota</taxon>
        <taxon>Actinomycetes</taxon>
        <taxon>Mycobacteriales</taxon>
        <taxon>Nocardiaceae</taxon>
        <taxon>Rhodococcoides</taxon>
    </lineage>
</organism>
<dbReference type="PROSITE" id="PS50850">
    <property type="entry name" value="MFS"/>
    <property type="match status" value="1"/>
</dbReference>
<dbReference type="EMBL" id="FZOW01000015">
    <property type="protein sequence ID" value="SNT36243.1"/>
    <property type="molecule type" value="Genomic_DNA"/>
</dbReference>
<evidence type="ECO:0000256" key="5">
    <source>
        <dbReference type="ARBA" id="ARBA00022989"/>
    </source>
</evidence>
<feature type="transmembrane region" description="Helical" evidence="7">
    <location>
        <begin position="153"/>
        <end position="175"/>
    </location>
</feature>
<dbReference type="SUPFAM" id="SSF103473">
    <property type="entry name" value="MFS general substrate transporter"/>
    <property type="match status" value="1"/>
</dbReference>